<sequence>MNVADLKGKTIALLASGGLDTCTVTYWLKEHDVEVVCFTADLGQPDETDFGAIETRMRACGAADFVGVDLQRHVADLGLEGIQAQSCYESRYWNVTGFGRQATTAGILPEVKKKGLTVLAHGATGRGNDQVRFQLISNMLDPSIEVYAPWRDQEFLNRFRGRSQMIDYCEQHGLPIKASRDKPYSTDANLLGLTHEAGRLESLETPAQFVTPEMGVWAKDAPDVGEDFTVRFEKGMPVQVNGKAVDTLGAFLEANAIAGRHGVGIGLHMVENRFVGVKSRGVYEQPGIELLGTCYGFLIQLVLDRRSRELFDSLSDLFAKQVYQGYYNDLASRMIRTAVGEVSQLMTGTIKVHVYKGQVSYAGSVDSPHSLYSLDSSMEAEGSFDHRDSEGFLRVLAVHAKALSRVGQV</sequence>
<name>A0A3N1LJ80_9PROT</name>
<dbReference type="InterPro" id="IPR018223">
    <property type="entry name" value="Arginosuc_synth_CS"/>
</dbReference>
<dbReference type="EC" id="6.3.4.5" evidence="2"/>
<comment type="caution">
    <text evidence="10">The sequence shown here is derived from an EMBL/GenBank/DDBJ whole genome shotgun (WGS) entry which is preliminary data.</text>
</comment>
<dbReference type="InterPro" id="IPR023434">
    <property type="entry name" value="Arginosuc_synth_type_1_subfam"/>
</dbReference>
<evidence type="ECO:0000256" key="3">
    <source>
        <dbReference type="ARBA" id="ARBA00022571"/>
    </source>
</evidence>
<keyword evidence="5" id="KW-0028">Amino-acid biosynthesis</keyword>
<dbReference type="UniPathway" id="UPA00068">
    <property type="reaction ID" value="UER00113"/>
</dbReference>
<organism evidence="10 11">
    <name type="scientific">Stella humosa</name>
    <dbReference type="NCBI Taxonomy" id="94"/>
    <lineage>
        <taxon>Bacteria</taxon>
        <taxon>Pseudomonadati</taxon>
        <taxon>Pseudomonadota</taxon>
        <taxon>Alphaproteobacteria</taxon>
        <taxon>Rhodospirillales</taxon>
        <taxon>Stellaceae</taxon>
        <taxon>Stella</taxon>
    </lineage>
</organism>
<dbReference type="GO" id="GO:0000053">
    <property type="term" value="P:argininosuccinate metabolic process"/>
    <property type="evidence" value="ECO:0007669"/>
    <property type="project" value="TreeGrafter"/>
</dbReference>
<dbReference type="AlphaFoldDB" id="A0A3N1LJ80"/>
<evidence type="ECO:0000256" key="1">
    <source>
        <dbReference type="ARBA" id="ARBA00004967"/>
    </source>
</evidence>
<evidence type="ECO:0000259" key="9">
    <source>
        <dbReference type="Pfam" id="PF20979"/>
    </source>
</evidence>
<dbReference type="PROSITE" id="PS00565">
    <property type="entry name" value="ARGININOSUCCIN_SYN_2"/>
    <property type="match status" value="1"/>
</dbReference>
<dbReference type="RefSeq" id="WP_123690797.1">
    <property type="nucleotide sequence ID" value="NZ_AP019700.1"/>
</dbReference>
<dbReference type="Proteomes" id="UP000278222">
    <property type="component" value="Unassembled WGS sequence"/>
</dbReference>
<dbReference type="PANTHER" id="PTHR11587:SF2">
    <property type="entry name" value="ARGININOSUCCINATE SYNTHASE"/>
    <property type="match status" value="1"/>
</dbReference>
<evidence type="ECO:0000256" key="7">
    <source>
        <dbReference type="ARBA" id="ARBA00022840"/>
    </source>
</evidence>
<dbReference type="InterPro" id="IPR048268">
    <property type="entry name" value="Arginosuc_syn_C"/>
</dbReference>
<evidence type="ECO:0000256" key="5">
    <source>
        <dbReference type="ARBA" id="ARBA00022605"/>
    </source>
</evidence>
<keyword evidence="4" id="KW-0436">Ligase</keyword>
<dbReference type="GO" id="GO:0006526">
    <property type="term" value="P:L-arginine biosynthetic process"/>
    <property type="evidence" value="ECO:0007669"/>
    <property type="project" value="UniProtKB-UniPathway"/>
</dbReference>
<keyword evidence="7" id="KW-0067">ATP-binding</keyword>
<feature type="domain" description="Arginosuccinate synthase C-terminal" evidence="9">
    <location>
        <begin position="184"/>
        <end position="401"/>
    </location>
</feature>
<dbReference type="SUPFAM" id="SSF69864">
    <property type="entry name" value="Argininosuccinate synthetase, C-terminal domain"/>
    <property type="match status" value="1"/>
</dbReference>
<keyword evidence="6" id="KW-0547">Nucleotide-binding</keyword>
<dbReference type="InterPro" id="IPR014729">
    <property type="entry name" value="Rossmann-like_a/b/a_fold"/>
</dbReference>
<dbReference type="InterPro" id="IPR001518">
    <property type="entry name" value="Arginosuc_synth"/>
</dbReference>
<dbReference type="NCBIfam" id="TIGR00032">
    <property type="entry name" value="argG"/>
    <property type="match status" value="1"/>
</dbReference>
<dbReference type="OrthoDB" id="9801641at2"/>
<evidence type="ECO:0000256" key="4">
    <source>
        <dbReference type="ARBA" id="ARBA00022598"/>
    </source>
</evidence>
<keyword evidence="3" id="KW-0055">Arginine biosynthesis</keyword>
<dbReference type="InterPro" id="IPR048267">
    <property type="entry name" value="Arginosuc_syn_N"/>
</dbReference>
<proteinExistence type="predicted"/>
<dbReference type="GO" id="GO:0000050">
    <property type="term" value="P:urea cycle"/>
    <property type="evidence" value="ECO:0007669"/>
    <property type="project" value="TreeGrafter"/>
</dbReference>
<accession>A0A3N1LJ80</accession>
<dbReference type="Pfam" id="PF20979">
    <property type="entry name" value="Arginosuc_syn_C"/>
    <property type="match status" value="1"/>
</dbReference>
<dbReference type="InterPro" id="IPR024074">
    <property type="entry name" value="AS_cat/multimer_dom_body"/>
</dbReference>
<evidence type="ECO:0000256" key="6">
    <source>
        <dbReference type="ARBA" id="ARBA00022741"/>
    </source>
</evidence>
<dbReference type="GO" id="GO:0004055">
    <property type="term" value="F:argininosuccinate synthase activity"/>
    <property type="evidence" value="ECO:0007669"/>
    <property type="project" value="UniProtKB-EC"/>
</dbReference>
<dbReference type="GO" id="GO:0005524">
    <property type="term" value="F:ATP binding"/>
    <property type="evidence" value="ECO:0007669"/>
    <property type="project" value="UniProtKB-KW"/>
</dbReference>
<dbReference type="GO" id="GO:0005737">
    <property type="term" value="C:cytoplasm"/>
    <property type="evidence" value="ECO:0007669"/>
    <property type="project" value="TreeGrafter"/>
</dbReference>
<dbReference type="CDD" id="cd01999">
    <property type="entry name" value="ASS"/>
    <property type="match status" value="1"/>
</dbReference>
<gene>
    <name evidence="10" type="ORF">EDC65_3007</name>
</gene>
<comment type="pathway">
    <text evidence="1">Amino-acid biosynthesis; L-arginine biosynthesis; L-arginine from L-ornithine and carbamoyl phosphate: step 2/3.</text>
</comment>
<dbReference type="Gene3D" id="3.40.50.620">
    <property type="entry name" value="HUPs"/>
    <property type="match status" value="1"/>
</dbReference>
<dbReference type="PANTHER" id="PTHR11587">
    <property type="entry name" value="ARGININOSUCCINATE SYNTHASE"/>
    <property type="match status" value="1"/>
</dbReference>
<reference evidence="10 11" key="1">
    <citation type="submission" date="2018-11" db="EMBL/GenBank/DDBJ databases">
        <title>Genomic Encyclopedia of Type Strains, Phase IV (KMG-IV): sequencing the most valuable type-strain genomes for metagenomic binning, comparative biology and taxonomic classification.</title>
        <authorList>
            <person name="Goeker M."/>
        </authorList>
    </citation>
    <scope>NUCLEOTIDE SEQUENCE [LARGE SCALE GENOMIC DNA]</scope>
    <source>
        <strain evidence="10 11">DSM 5900</strain>
    </source>
</reference>
<evidence type="ECO:0000313" key="11">
    <source>
        <dbReference type="Proteomes" id="UP000278222"/>
    </source>
</evidence>
<evidence type="ECO:0000313" key="10">
    <source>
        <dbReference type="EMBL" id="ROP91144.1"/>
    </source>
</evidence>
<evidence type="ECO:0000259" key="8">
    <source>
        <dbReference type="Pfam" id="PF00764"/>
    </source>
</evidence>
<evidence type="ECO:0000256" key="2">
    <source>
        <dbReference type="ARBA" id="ARBA00012286"/>
    </source>
</evidence>
<dbReference type="SUPFAM" id="SSF52402">
    <property type="entry name" value="Adenine nucleotide alpha hydrolases-like"/>
    <property type="match status" value="1"/>
</dbReference>
<feature type="domain" description="Arginosuccinate synthase-like N-terminal" evidence="8">
    <location>
        <begin position="11"/>
        <end position="175"/>
    </location>
</feature>
<dbReference type="Gene3D" id="3.90.1260.10">
    <property type="entry name" value="Argininosuccinate synthetase, chain A, domain 2"/>
    <property type="match status" value="1"/>
</dbReference>
<dbReference type="Pfam" id="PF00764">
    <property type="entry name" value="Arginosuc_synth"/>
    <property type="match status" value="1"/>
</dbReference>
<keyword evidence="11" id="KW-1185">Reference proteome</keyword>
<dbReference type="EMBL" id="RJKX01000014">
    <property type="protein sequence ID" value="ROP91144.1"/>
    <property type="molecule type" value="Genomic_DNA"/>
</dbReference>
<protein>
    <recommendedName>
        <fullName evidence="2">argininosuccinate synthase</fullName>
        <ecNumber evidence="2">6.3.4.5</ecNumber>
    </recommendedName>
</protein>